<dbReference type="GO" id="GO:0031297">
    <property type="term" value="P:replication fork processing"/>
    <property type="evidence" value="ECO:0007669"/>
    <property type="project" value="TreeGrafter"/>
</dbReference>
<evidence type="ECO:0000256" key="6">
    <source>
        <dbReference type="ARBA" id="ARBA00044768"/>
    </source>
</evidence>
<keyword evidence="3" id="KW-0548">Nucleotidyltransferase</keyword>
<reference evidence="8" key="1">
    <citation type="submission" date="2021-02" db="EMBL/GenBank/DDBJ databases">
        <authorList>
            <person name="Nowell W R."/>
        </authorList>
    </citation>
    <scope>NUCLEOTIDE SEQUENCE</scope>
</reference>
<comment type="similarity">
    <text evidence="1">Belongs to the eukaryotic-type primase small subunit family.</text>
</comment>
<dbReference type="EMBL" id="CAJNOR010003416">
    <property type="protein sequence ID" value="CAF1411555.1"/>
    <property type="molecule type" value="Genomic_DNA"/>
</dbReference>
<evidence type="ECO:0000313" key="9">
    <source>
        <dbReference type="Proteomes" id="UP000663828"/>
    </source>
</evidence>
<comment type="catalytic activity">
    <reaction evidence="5">
        <text>ssDNA + n NTP = ssDNA/pppN(pN)n-1 hybrid + (n-1) diphosphate.</text>
        <dbReference type="EC" id="2.7.7.102"/>
    </reaction>
</comment>
<evidence type="ECO:0000256" key="4">
    <source>
        <dbReference type="ARBA" id="ARBA00026139"/>
    </source>
</evidence>
<dbReference type="GO" id="GO:0009411">
    <property type="term" value="P:response to UV"/>
    <property type="evidence" value="ECO:0007669"/>
    <property type="project" value="TreeGrafter"/>
</dbReference>
<sequence>MYSIVDSQKGSKVIRFQDNLYRLQKHNKNGSIRWICTNRYCSSSITIRNQTIENQRGQHNHDKVKRSASIMNAFKHMRQEVRNDVGKPVTQIYTEFVSEYRHINGTAESVPIFDTIRSTLYRDRSTVLPKHPRCIRDLIVPDYFMKNLYDEMMLFCDQRIPTRILAFCSLSALKELDLVEDLKKEDIKRQVANILSLPLLPPNEINRAFKESYDMLLSVNVDFLPFFKYVKKTYIVNARFNSSNWNHYSTLTDRPRTNNHRLIAKPNIWKWIMQIRKDDEQTIIRLEQEKKQNRSTRPRKRKNIVRDICLSGLKTFLDELILLYEKSPANERALSTPDKTSYHVIHANPTLLFENNIMLGVFIKNFIHLLLLAVIQHKCTFVNIDDGLPKSSISDLIKIISPHIATLRSQCVQCYLPICHISVSQIAHLVVMNKTNTWTLAIDLSVYSKNQQFRLFDCIKMGKHNVLHQSTIYPFCNQSEIAYRDILTKSLTTYNPDLLHLPQISFINNQFHLEHNNSSHIILKSENIVEMLQLMNYHFITYFSHNTNSKRPSSSNESQFHCKKFNNRSTSTNLEPDQYRAFVQKLITSDPNHSGYIYSCVSGDYNRNLLFFNITGNFRYCPRKGDHHKRNSVTIIIDTRSNDYTIRCKDSECNNTKLTWTPIK</sequence>
<evidence type="ECO:0000313" key="8">
    <source>
        <dbReference type="EMBL" id="CAF1411555.1"/>
    </source>
</evidence>
<dbReference type="InterPro" id="IPR044917">
    <property type="entry name" value="PRIMPOL"/>
</dbReference>
<evidence type="ECO:0000256" key="5">
    <source>
        <dbReference type="ARBA" id="ARBA00044677"/>
    </source>
</evidence>
<dbReference type="GO" id="GO:0006264">
    <property type="term" value="P:mitochondrial DNA replication"/>
    <property type="evidence" value="ECO:0007669"/>
    <property type="project" value="TreeGrafter"/>
</dbReference>
<dbReference type="GO" id="GO:0042276">
    <property type="term" value="P:error-prone translesion synthesis"/>
    <property type="evidence" value="ECO:0007669"/>
    <property type="project" value="InterPro"/>
</dbReference>
<protein>
    <recommendedName>
        <fullName evidence="4">DNA-directed primase/polymerase protein</fullName>
        <ecNumber evidence="6">2.7.7.102</ecNumber>
        <ecNumber evidence="2">2.7.7.7</ecNumber>
    </recommendedName>
</protein>
<proteinExistence type="inferred from homology"/>
<comment type="catalytic activity">
    <reaction evidence="7">
        <text>DNA(n) + a 2'-deoxyribonucleoside 5'-triphosphate = DNA(n+1) + diphosphate</text>
        <dbReference type="Rhea" id="RHEA:22508"/>
        <dbReference type="Rhea" id="RHEA-COMP:17339"/>
        <dbReference type="Rhea" id="RHEA-COMP:17340"/>
        <dbReference type="ChEBI" id="CHEBI:33019"/>
        <dbReference type="ChEBI" id="CHEBI:61560"/>
        <dbReference type="ChEBI" id="CHEBI:173112"/>
        <dbReference type="EC" id="2.7.7.7"/>
    </reaction>
    <physiologicalReaction direction="left-to-right" evidence="7">
        <dbReference type="Rhea" id="RHEA:22509"/>
    </physiologicalReaction>
</comment>
<dbReference type="PANTHER" id="PTHR31399">
    <property type="entry name" value="DNA-DIRECTED PRIMASE / POLYMERASE PROTEIN"/>
    <property type="match status" value="1"/>
</dbReference>
<gene>
    <name evidence="8" type="ORF">XAT740_LOCUS34700</name>
</gene>
<evidence type="ECO:0000256" key="2">
    <source>
        <dbReference type="ARBA" id="ARBA00012417"/>
    </source>
</evidence>
<keyword evidence="9" id="KW-1185">Reference proteome</keyword>
<organism evidence="8 9">
    <name type="scientific">Adineta ricciae</name>
    <name type="common">Rotifer</name>
    <dbReference type="NCBI Taxonomy" id="249248"/>
    <lineage>
        <taxon>Eukaryota</taxon>
        <taxon>Metazoa</taxon>
        <taxon>Spiralia</taxon>
        <taxon>Gnathifera</taxon>
        <taxon>Rotifera</taxon>
        <taxon>Eurotatoria</taxon>
        <taxon>Bdelloidea</taxon>
        <taxon>Adinetida</taxon>
        <taxon>Adinetidae</taxon>
        <taxon>Adineta</taxon>
    </lineage>
</organism>
<evidence type="ECO:0000256" key="3">
    <source>
        <dbReference type="ARBA" id="ARBA00022932"/>
    </source>
</evidence>
<keyword evidence="3" id="KW-0239">DNA-directed DNA polymerase</keyword>
<dbReference type="EC" id="2.7.7.7" evidence="2"/>
<dbReference type="Proteomes" id="UP000663828">
    <property type="component" value="Unassembled WGS sequence"/>
</dbReference>
<dbReference type="GO" id="GO:0003887">
    <property type="term" value="F:DNA-directed DNA polymerase activity"/>
    <property type="evidence" value="ECO:0007669"/>
    <property type="project" value="UniProtKB-KW"/>
</dbReference>
<accession>A0A815LX19</accession>
<evidence type="ECO:0000256" key="1">
    <source>
        <dbReference type="ARBA" id="ARBA00009762"/>
    </source>
</evidence>
<dbReference type="Gene3D" id="2.20.25.240">
    <property type="match status" value="1"/>
</dbReference>
<dbReference type="GO" id="GO:0005759">
    <property type="term" value="C:mitochondrial matrix"/>
    <property type="evidence" value="ECO:0007669"/>
    <property type="project" value="TreeGrafter"/>
</dbReference>
<dbReference type="EC" id="2.7.7.102" evidence="6"/>
<comment type="caution">
    <text evidence="8">The sequence shown here is derived from an EMBL/GenBank/DDBJ whole genome shotgun (WGS) entry which is preliminary data.</text>
</comment>
<dbReference type="GO" id="GO:0003682">
    <property type="term" value="F:chromatin binding"/>
    <property type="evidence" value="ECO:0007669"/>
    <property type="project" value="TreeGrafter"/>
</dbReference>
<name>A0A815LX19_ADIRI</name>
<dbReference type="PANTHER" id="PTHR31399:SF0">
    <property type="entry name" value="DNA-DIRECTED PRIMASE_POLYMERASE PROTEIN"/>
    <property type="match status" value="1"/>
</dbReference>
<dbReference type="AlphaFoldDB" id="A0A815LX19"/>
<dbReference type="GO" id="GO:0005634">
    <property type="term" value="C:nucleus"/>
    <property type="evidence" value="ECO:0007669"/>
    <property type="project" value="TreeGrafter"/>
</dbReference>
<keyword evidence="3" id="KW-0808">Transferase</keyword>
<evidence type="ECO:0000256" key="7">
    <source>
        <dbReference type="ARBA" id="ARBA00047303"/>
    </source>
</evidence>